<dbReference type="EMBL" id="JRLZ01000019">
    <property type="protein sequence ID" value="KGO93478.1"/>
    <property type="molecule type" value="Genomic_DNA"/>
</dbReference>
<dbReference type="OrthoDB" id="1489065at2"/>
<keyword evidence="1" id="KW-1133">Transmembrane helix</keyword>
<proteinExistence type="predicted"/>
<evidence type="ECO:0000256" key="1">
    <source>
        <dbReference type="SAM" id="Phobius"/>
    </source>
</evidence>
<sequence>METKVGLYGKIKGNKVLFMLLKGLGALLLLFVIMYLGLGIYLSARKDKIKNNLTELINEKSTGEMKIGDLQVSLFQGFPSLTVQVKDVIVKDSLWHLHKRTLLKADKVYAKVSPWAILKKTISVNNLTIKNAVIDIYIDEKGYSNMSVFTNFKKEKKPEENEKSDLEVNIDEIDFTDVTLVSENQIKKKNFNFITSDLEMRISRNDMGWKAAVAVETFVNSMTFNTTKGSYAEKKIIKGEIGVVYNSEKKQIGAYSKELTIGGNPFEVKATFGISKTNSLFKIMLFCPSIQWREASSLLANNVRTKLDKFNLAEPFDVRCTLKGNLKVRGNPSIHVIANMENNKLTTKNEVIDDCSFKGEFINHYVKNGIFGDPNSAVFLHGFRGNYRGIPFTTKDMMIFNLKKPIASGSVKSDFDVTAFNSIFSKDLLQFTKGKANVSVQFKANVVDLKISKPFIIGNVNILNSNFAYGQSKLAVADCNLKMEFTQDKLDIRTFGFKTPKSEFYMKGYAGNFMNLYYDNPEKIVLNLDINCPKIDLSEFIFMLKSNKKGTSKKSPKGKNRSDFLEKALNNSNLALNLNIDKLTYKKFKATNAIANIKTSSDNIAIEKVAIRKGNGTINLNGIIDRTGKNDDFNLKVNVSKLDIRDLLYSFDNFGSATINYKNITGNIDLNANLNGILTDKGGIERNSLNGNLTFILKNGAFINFQPIENVGEKVFPGRNFKKVTFENLNGDFKVSNRNIYISPMKVNTSVLNFDLSGVYALERGTNLNVDVYLRDPQKDKNIKNLKIRKKKRDEGMSVHLMAVDGPDGKVKVKFRSLKVK</sequence>
<dbReference type="Pfam" id="PF05170">
    <property type="entry name" value="AsmA"/>
    <property type="match status" value="2"/>
</dbReference>
<feature type="domain" description="AsmA" evidence="2">
    <location>
        <begin position="21"/>
        <end position="255"/>
    </location>
</feature>
<gene>
    <name evidence="3" type="ORF">Q767_14655</name>
</gene>
<accession>V6S3G6</accession>
<dbReference type="STRING" id="1107311.Q767_14655"/>
<evidence type="ECO:0000313" key="4">
    <source>
        <dbReference type="Proteomes" id="UP000030149"/>
    </source>
</evidence>
<feature type="transmembrane region" description="Helical" evidence="1">
    <location>
        <begin position="20"/>
        <end position="42"/>
    </location>
</feature>
<keyword evidence="1" id="KW-0812">Transmembrane</keyword>
<dbReference type="PANTHER" id="PTHR30441">
    <property type="entry name" value="DUF748 DOMAIN-CONTAINING PROTEIN"/>
    <property type="match status" value="1"/>
</dbReference>
<dbReference type="PATRIC" id="fig|1107311.3.peg.2504"/>
<feature type="domain" description="AsmA" evidence="2">
    <location>
        <begin position="553"/>
        <end position="703"/>
    </location>
</feature>
<dbReference type="AlphaFoldDB" id="V6S3G6"/>
<keyword evidence="1" id="KW-0472">Membrane</keyword>
<dbReference type="Proteomes" id="UP000030149">
    <property type="component" value="Unassembled WGS sequence"/>
</dbReference>
<evidence type="ECO:0000259" key="2">
    <source>
        <dbReference type="Pfam" id="PF05170"/>
    </source>
</evidence>
<dbReference type="GO" id="GO:0005886">
    <property type="term" value="C:plasma membrane"/>
    <property type="evidence" value="ECO:0007669"/>
    <property type="project" value="TreeGrafter"/>
</dbReference>
<protein>
    <recommendedName>
        <fullName evidence="2">AsmA domain-containing protein</fullName>
    </recommendedName>
</protein>
<name>V6S3G6_9FLAO</name>
<dbReference type="eggNOG" id="COG2982">
    <property type="taxonomic scope" value="Bacteria"/>
</dbReference>
<dbReference type="GO" id="GO:0090313">
    <property type="term" value="P:regulation of protein targeting to membrane"/>
    <property type="evidence" value="ECO:0007669"/>
    <property type="project" value="TreeGrafter"/>
</dbReference>
<dbReference type="PANTHER" id="PTHR30441:SF8">
    <property type="entry name" value="DUF748 DOMAIN-CONTAINING PROTEIN"/>
    <property type="match status" value="1"/>
</dbReference>
<organism evidence="3 4">
    <name type="scientific">Flavobacterium enshiense DK69</name>
    <dbReference type="NCBI Taxonomy" id="1107311"/>
    <lineage>
        <taxon>Bacteria</taxon>
        <taxon>Pseudomonadati</taxon>
        <taxon>Bacteroidota</taxon>
        <taxon>Flavobacteriia</taxon>
        <taxon>Flavobacteriales</taxon>
        <taxon>Flavobacteriaceae</taxon>
        <taxon>Flavobacterium</taxon>
    </lineage>
</organism>
<reference evidence="4" key="1">
    <citation type="submission" date="2013-09" db="EMBL/GenBank/DDBJ databases">
        <authorList>
            <person name="Zeng Z."/>
            <person name="Chen C."/>
        </authorList>
    </citation>
    <scope>NUCLEOTIDE SEQUENCE [LARGE SCALE GENOMIC DNA]</scope>
    <source>
        <strain evidence="4">DK69</strain>
    </source>
</reference>
<evidence type="ECO:0000313" key="3">
    <source>
        <dbReference type="EMBL" id="KGO93478.1"/>
    </source>
</evidence>
<reference evidence="3 4" key="2">
    <citation type="journal article" date="2015" name="Stand. Genomic Sci.">
        <title>High quality draft genomic sequence of Flavobacterium enshiense DK69(T) and comparison among Flavobacterium genomes.</title>
        <authorList>
            <person name="Zeng Z."/>
            <person name="Chen C."/>
            <person name="Du H."/>
            <person name="Wang G."/>
            <person name="Li M."/>
        </authorList>
    </citation>
    <scope>NUCLEOTIDE SEQUENCE [LARGE SCALE GENOMIC DNA]</scope>
    <source>
        <strain evidence="3 4">DK69</strain>
    </source>
</reference>
<dbReference type="InterPro" id="IPR007844">
    <property type="entry name" value="AsmA"/>
</dbReference>
<dbReference type="RefSeq" id="WP_023574505.1">
    <property type="nucleotide sequence ID" value="NZ_AVCS01000021.1"/>
</dbReference>
<comment type="caution">
    <text evidence="3">The sequence shown here is derived from an EMBL/GenBank/DDBJ whole genome shotgun (WGS) entry which is preliminary data.</text>
</comment>
<dbReference type="InterPro" id="IPR052894">
    <property type="entry name" value="AsmA-related"/>
</dbReference>
<keyword evidence="4" id="KW-1185">Reference proteome</keyword>